<name>A0A5B8VNS9_9BACT</name>
<evidence type="ECO:0000313" key="1">
    <source>
        <dbReference type="EMBL" id="QEC72316.1"/>
    </source>
</evidence>
<reference evidence="1 2" key="1">
    <citation type="journal article" date="2017" name="Int. J. Syst. Evol. Microbiol.">
        <title>Arachidicoccus ginsenosidivorans sp. nov., with ginsenoside-converting activity isolated from ginseng cultivating soil.</title>
        <authorList>
            <person name="Siddiqi M.Z."/>
            <person name="Aslam Z."/>
            <person name="Im W.T."/>
        </authorList>
    </citation>
    <scope>NUCLEOTIDE SEQUENCE [LARGE SCALE GENOMIC DNA]</scope>
    <source>
        <strain evidence="1 2">Gsoil 809</strain>
    </source>
</reference>
<dbReference type="EMBL" id="CP042434">
    <property type="protein sequence ID" value="QEC72316.1"/>
    <property type="molecule type" value="Genomic_DNA"/>
</dbReference>
<protein>
    <submittedName>
        <fullName evidence="1">Uncharacterized protein</fullName>
    </submittedName>
</protein>
<organism evidence="1 2">
    <name type="scientific">Arachidicoccus ginsenosidivorans</name>
    <dbReference type="NCBI Taxonomy" id="496057"/>
    <lineage>
        <taxon>Bacteria</taxon>
        <taxon>Pseudomonadati</taxon>
        <taxon>Bacteroidota</taxon>
        <taxon>Chitinophagia</taxon>
        <taxon>Chitinophagales</taxon>
        <taxon>Chitinophagaceae</taxon>
        <taxon>Arachidicoccus</taxon>
    </lineage>
</organism>
<keyword evidence="2" id="KW-1185">Reference proteome</keyword>
<dbReference type="Proteomes" id="UP000321291">
    <property type="component" value="Chromosome"/>
</dbReference>
<accession>A0A5B8VNS9</accession>
<dbReference type="KEGG" id="agi:FSB73_12185"/>
<proteinExistence type="predicted"/>
<dbReference type="AlphaFoldDB" id="A0A5B8VNS9"/>
<sequence length="141" mass="15988">MMNTPNPITYFENLSALGITCPHDDAFAPDGNKIYYRYIPKGVVNSDCFLPTPLREDRATPEGFDDCIGRSVSVFDDLDNMLNALFRLPFNKGKKKTIAVLKLSEKDGVLKQTFENPSHHSWWRTKDFVCEGVTLQEIVIS</sequence>
<dbReference type="OrthoDB" id="1494963at2"/>
<gene>
    <name evidence="1" type="ORF">FSB73_12185</name>
</gene>
<dbReference type="RefSeq" id="WP_146782454.1">
    <property type="nucleotide sequence ID" value="NZ_CP042434.1"/>
</dbReference>
<evidence type="ECO:0000313" key="2">
    <source>
        <dbReference type="Proteomes" id="UP000321291"/>
    </source>
</evidence>